<dbReference type="AlphaFoldDB" id="C7DGQ6"/>
<evidence type="ECO:0000256" key="2">
    <source>
        <dbReference type="SAM" id="Phobius"/>
    </source>
</evidence>
<evidence type="ECO:0000313" key="3">
    <source>
        <dbReference type="EMBL" id="EET90227.1"/>
    </source>
</evidence>
<protein>
    <submittedName>
        <fullName evidence="3">Uncharacterized protein</fullName>
    </submittedName>
</protein>
<feature type="transmembrane region" description="Helical" evidence="2">
    <location>
        <begin position="97"/>
        <end position="117"/>
    </location>
</feature>
<name>C7DGQ6_MICA2</name>
<organism evidence="3 4">
    <name type="scientific">Candidatus Micrarchaeum acidiphilum ARMAN-2</name>
    <dbReference type="NCBI Taxonomy" id="425595"/>
    <lineage>
        <taxon>Archaea</taxon>
        <taxon>Candidatus Micrarchaeota</taxon>
        <taxon>Candidatus Micrarchaeia</taxon>
        <taxon>Candidatus Micrarchaeales</taxon>
        <taxon>Candidatus Micrarchaeaceae</taxon>
        <taxon>Candidatus Micrarchaeum</taxon>
    </lineage>
</organism>
<reference evidence="3 4" key="1">
    <citation type="journal article" date="2009" name="Genome Biol.">
        <title>Community-wide analysis of microbial genome sequence signatures.</title>
        <authorList>
            <person name="Dick G.J."/>
            <person name="Andersson A.F."/>
            <person name="Baker B.J."/>
            <person name="Simmons S.L."/>
            <person name="Thomas B.C."/>
            <person name="Yelton A.P."/>
            <person name="Banfield J.F."/>
        </authorList>
    </citation>
    <scope>NUCLEOTIDE SEQUENCE [LARGE SCALE GENOMIC DNA]</scope>
    <source>
        <strain evidence="3">ARMAN-2</strain>
    </source>
</reference>
<sequence length="133" mass="14630">MCAGEIMEKFKNIDGNQKQKENNCSKSSSDFAQLVRTDSAETSKSESMKRSRTRTNTQKETNRKEIITDIAKALVIAGFAVSLYGAGTIILTQNFFYGGAFLLIGFLETMLSVKIIAKSDRKNSWDAAGKSGE</sequence>
<evidence type="ECO:0000313" key="4">
    <source>
        <dbReference type="Proteomes" id="UP000332487"/>
    </source>
</evidence>
<proteinExistence type="predicted"/>
<keyword evidence="4" id="KW-1185">Reference proteome</keyword>
<gene>
    <name evidence="3" type="ORF">UNLARM2_0256</name>
</gene>
<keyword evidence="2" id="KW-0812">Transmembrane</keyword>
<feature type="transmembrane region" description="Helical" evidence="2">
    <location>
        <begin position="73"/>
        <end position="91"/>
    </location>
</feature>
<accession>C7DGQ6</accession>
<feature type="compositionally biased region" description="Basic and acidic residues" evidence="1">
    <location>
        <begin position="38"/>
        <end position="49"/>
    </location>
</feature>
<dbReference type="Proteomes" id="UP000332487">
    <property type="component" value="Unassembled WGS sequence"/>
</dbReference>
<feature type="region of interest" description="Disordered" evidence="1">
    <location>
        <begin position="17"/>
        <end position="61"/>
    </location>
</feature>
<keyword evidence="2" id="KW-1133">Transmembrane helix</keyword>
<dbReference type="EMBL" id="GG697239">
    <property type="protein sequence ID" value="EET90227.1"/>
    <property type="molecule type" value="Genomic_DNA"/>
</dbReference>
<keyword evidence="2" id="KW-0472">Membrane</keyword>
<evidence type="ECO:0000256" key="1">
    <source>
        <dbReference type="SAM" id="MobiDB-lite"/>
    </source>
</evidence>
<reference evidence="3 4" key="2">
    <citation type="journal article" date="2010" name="Proc. Natl. Acad. Sci. U.S.A.">
        <title>Enigmatic, ultrasmall, uncultivated Archaea.</title>
        <authorList>
            <person name="Baker B.J."/>
            <person name="Comolli L.R."/>
            <person name="Dick G.J."/>
            <person name="Hauser L.J."/>
            <person name="Hyatt D."/>
            <person name="Dill B.D."/>
            <person name="Land M.L."/>
            <person name="Verberkmoes N.C."/>
            <person name="Hettich R.L."/>
            <person name="Banfield J.F."/>
        </authorList>
    </citation>
    <scope>NUCLEOTIDE SEQUENCE [LARGE SCALE GENOMIC DNA]</scope>
    <source>
        <strain evidence="3">ARMAN-2</strain>
    </source>
</reference>